<dbReference type="AlphaFoldDB" id="G0GC20"/>
<dbReference type="KEGG" id="stq:Spith_0097"/>
<dbReference type="Proteomes" id="UP000007254">
    <property type="component" value="Chromosome"/>
</dbReference>
<dbReference type="STRING" id="869211.Spith_0097"/>
<gene>
    <name evidence="1" type="ordered locus">Spith_0097</name>
</gene>
<proteinExistence type="predicted"/>
<sequence>MVVRSRLRRLGAVALFFVLGSGMWALTVQVAVYMDPEGHEAAIWYEETLALLTSYSWVVVEEVGSVPPDWRDDAKRRGAAAALLITAEGGALRYRAYRFDTEEEVFDFRVDTAVSSPLVVKARLSALKEALERFDARFRGMRDLATKGEGRLVVEAVPGTLLEGIFTDPVEVGEEGVIRFRLPAPSTYVVRGTREGYTTEEMVAVLRVGEETKVRLPQERVVGFVTGVNLQYFQFPGFSVMYEVVPDWFSAGGGVDWYGAGLYLPERPWESDRQAGFVSFALIEPWVGLRTTFIRWRSGISLFGTMRVFLRVVYPEGQWAIDPVAPGGVVLGSGIRLPLSRRWAMVVEGGLTAYMTKNRLLFYEMLGEEAERAEDIARSIFRPGMKAGVEVTW</sequence>
<reference evidence="1 2" key="1">
    <citation type="submission" date="2011-06" db="EMBL/GenBank/DDBJ databases">
        <title>The complete genome of Spirochaeta thermophila DSM 6578.</title>
        <authorList>
            <consortium name="US DOE Joint Genome Institute (JGI-PGF)"/>
            <person name="Lucas S."/>
            <person name="Lapidus A."/>
            <person name="Bruce D."/>
            <person name="Goodwin L."/>
            <person name="Pitluck S."/>
            <person name="Peters L."/>
            <person name="Kyrpides N."/>
            <person name="Mavromatis K."/>
            <person name="Ivanova N."/>
            <person name="Mikailova N."/>
            <person name="Pagani I."/>
            <person name="Chertkov O."/>
            <person name="Detter J.C."/>
            <person name="Tapia R."/>
            <person name="Han C."/>
            <person name="Land M."/>
            <person name="Hauser L."/>
            <person name="Markowitz V."/>
            <person name="Cheng J.-F."/>
            <person name="Hugenholtz P."/>
            <person name="Woyke T."/>
            <person name="Wu D."/>
            <person name="Spring S."/>
            <person name="Merkhoffer B."/>
            <person name="Schneider S."/>
            <person name="Klenk H.-P."/>
            <person name="Eisen J.A."/>
        </authorList>
    </citation>
    <scope>NUCLEOTIDE SEQUENCE [LARGE SCALE GENOMIC DNA]</scope>
    <source>
        <strain evidence="2">ATCC 700085 / DSM 6578 / Z-1203</strain>
    </source>
</reference>
<accession>G0GC20</accession>
<dbReference type="RefSeq" id="WP_014623790.1">
    <property type="nucleotide sequence ID" value="NC_017583.1"/>
</dbReference>
<dbReference type="EMBL" id="CP002903">
    <property type="protein sequence ID" value="AEJ60384.1"/>
    <property type="molecule type" value="Genomic_DNA"/>
</dbReference>
<protein>
    <submittedName>
        <fullName evidence="1">Uncharacterized protein</fullName>
    </submittedName>
</protein>
<organism evidence="1 2">
    <name type="scientific">Winmispira thermophila (strain ATCC 700085 / DSM 6578 / Z-1203)</name>
    <name type="common">Spirochaeta thermophila</name>
    <dbReference type="NCBI Taxonomy" id="869211"/>
    <lineage>
        <taxon>Bacteria</taxon>
        <taxon>Pseudomonadati</taxon>
        <taxon>Spirochaetota</taxon>
        <taxon>Spirochaetia</taxon>
        <taxon>Winmispirales</taxon>
        <taxon>Winmispiraceae</taxon>
        <taxon>Winmispira</taxon>
    </lineage>
</organism>
<evidence type="ECO:0000313" key="2">
    <source>
        <dbReference type="Proteomes" id="UP000007254"/>
    </source>
</evidence>
<keyword evidence="2" id="KW-1185">Reference proteome</keyword>
<evidence type="ECO:0000313" key="1">
    <source>
        <dbReference type="EMBL" id="AEJ60384.1"/>
    </source>
</evidence>
<dbReference type="HOGENOM" id="CLU_701899_0_0_12"/>
<name>G0GC20_WINT7</name>